<dbReference type="InterPro" id="IPR009725">
    <property type="entry name" value="3_dmu_93_MTrfase"/>
</dbReference>
<comment type="caution">
    <text evidence="2">The sequence shown here is derived from an EMBL/GenBank/DDBJ whole genome shotgun (WGS) entry which is preliminary data.</text>
</comment>
<dbReference type="EMBL" id="JADEYC010000005">
    <property type="protein sequence ID" value="MBE9373353.1"/>
    <property type="molecule type" value="Genomic_DNA"/>
</dbReference>
<dbReference type="SUPFAM" id="SSF54593">
    <property type="entry name" value="Glyoxalase/Bleomycin resistance protein/Dihydroxybiphenyl dioxygenase"/>
    <property type="match status" value="1"/>
</dbReference>
<dbReference type="PIRSF" id="PIRSF021700">
    <property type="entry name" value="3_dmu_93_MTrfase"/>
    <property type="match status" value="1"/>
</dbReference>
<dbReference type="InterPro" id="IPR029068">
    <property type="entry name" value="Glyas_Bleomycin-R_OHBP_Dase"/>
</dbReference>
<dbReference type="PANTHER" id="PTHR33990">
    <property type="entry name" value="PROTEIN YJDN-RELATED"/>
    <property type="match status" value="1"/>
</dbReference>
<gene>
    <name evidence="2" type="ORF">IQ251_02725</name>
</gene>
<dbReference type="PANTHER" id="PTHR33990:SF2">
    <property type="entry name" value="PHNB-LIKE DOMAIN-CONTAINING PROTEIN"/>
    <property type="match status" value="1"/>
</dbReference>
<proteinExistence type="predicted"/>
<evidence type="ECO:0000313" key="3">
    <source>
        <dbReference type="Proteomes" id="UP000598360"/>
    </source>
</evidence>
<organism evidence="2 3">
    <name type="scientific">Saccharopolyspora montiporae</name>
    <dbReference type="NCBI Taxonomy" id="2781240"/>
    <lineage>
        <taxon>Bacteria</taxon>
        <taxon>Bacillati</taxon>
        <taxon>Actinomycetota</taxon>
        <taxon>Actinomycetes</taxon>
        <taxon>Pseudonocardiales</taxon>
        <taxon>Pseudonocardiaceae</taxon>
        <taxon>Saccharopolyspora</taxon>
    </lineage>
</organism>
<dbReference type="Gene3D" id="3.10.180.10">
    <property type="entry name" value="2,3-Dihydroxybiphenyl 1,2-Dioxygenase, domain 1"/>
    <property type="match status" value="1"/>
</dbReference>
<protein>
    <submittedName>
        <fullName evidence="2">VOC family protein</fullName>
    </submittedName>
</protein>
<sequence length="157" mass="17491">MERIAAKIVPCLWYDGQAEQAAEHYTSIFEDSRIVQVQYTGQTGPGEPGTVLVVRFRLAGTEFVALNGGPMFHFTEAVSFQIACDTQDEVDRLWEKLGEGGEFGPCGWLKDKFGLSWQVTPVRLFELLIDSDADRADRVTRAMLDMGKLDIATLENA</sequence>
<evidence type="ECO:0000313" key="2">
    <source>
        <dbReference type="EMBL" id="MBE9373353.1"/>
    </source>
</evidence>
<dbReference type="RefSeq" id="WP_193926808.1">
    <property type="nucleotide sequence ID" value="NZ_JADEYC010000005.1"/>
</dbReference>
<dbReference type="Pfam" id="PF06983">
    <property type="entry name" value="3-dmu-9_3-mt"/>
    <property type="match status" value="1"/>
</dbReference>
<dbReference type="Proteomes" id="UP000598360">
    <property type="component" value="Unassembled WGS sequence"/>
</dbReference>
<accession>A0A929B8Y5</accession>
<dbReference type="AlphaFoldDB" id="A0A929B8Y5"/>
<reference evidence="2" key="1">
    <citation type="submission" date="2020-10" db="EMBL/GenBank/DDBJ databases">
        <title>Diversity and distribution of actinomycetes associated with coral in the coast of Hainan.</title>
        <authorList>
            <person name="Li F."/>
        </authorList>
    </citation>
    <scope>NUCLEOTIDE SEQUENCE</scope>
    <source>
        <strain evidence="2">HNM0983</strain>
    </source>
</reference>
<dbReference type="CDD" id="cd06588">
    <property type="entry name" value="PhnB_like"/>
    <property type="match status" value="1"/>
</dbReference>
<dbReference type="InterPro" id="IPR028973">
    <property type="entry name" value="PhnB-like"/>
</dbReference>
<feature type="domain" description="PhnB-like" evidence="1">
    <location>
        <begin position="7"/>
        <end position="120"/>
    </location>
</feature>
<name>A0A929B8Y5_9PSEU</name>
<keyword evidence="3" id="KW-1185">Reference proteome</keyword>
<evidence type="ECO:0000259" key="1">
    <source>
        <dbReference type="Pfam" id="PF06983"/>
    </source>
</evidence>